<comment type="similarity">
    <text evidence="2">Belongs to the class-IV pyridoxal-phosphate-dependent aminotransferase family.</text>
</comment>
<dbReference type="Gene3D" id="3.30.470.10">
    <property type="match status" value="1"/>
</dbReference>
<dbReference type="NCBIfam" id="NF004761">
    <property type="entry name" value="PRK06092.1"/>
    <property type="match status" value="1"/>
</dbReference>
<evidence type="ECO:0000313" key="12">
    <source>
        <dbReference type="Proteomes" id="UP000179786"/>
    </source>
</evidence>
<evidence type="ECO:0000313" key="11">
    <source>
        <dbReference type="EMBL" id="OHU91315.1"/>
    </source>
</evidence>
<evidence type="ECO:0000256" key="9">
    <source>
        <dbReference type="ARBA" id="ARBA00049529"/>
    </source>
</evidence>
<comment type="pathway">
    <text evidence="7">Cofactor biosynthesis; tetrahydrofolate biosynthesis; 4-aminobenzoate from chorismate: step 2/2.</text>
</comment>
<name>A0A1S1MRD2_9GAMM</name>
<dbReference type="InterPro" id="IPR043132">
    <property type="entry name" value="BCAT-like_C"/>
</dbReference>
<proteinExistence type="inferred from homology"/>
<evidence type="ECO:0000256" key="1">
    <source>
        <dbReference type="ARBA" id="ARBA00001933"/>
    </source>
</evidence>
<organism evidence="11 12">
    <name type="scientific">Pseudoalteromonas amylolytica</name>
    <dbReference type="NCBI Taxonomy" id="1859457"/>
    <lineage>
        <taxon>Bacteria</taxon>
        <taxon>Pseudomonadati</taxon>
        <taxon>Pseudomonadota</taxon>
        <taxon>Gammaproteobacteria</taxon>
        <taxon>Alteromonadales</taxon>
        <taxon>Pseudoalteromonadaceae</taxon>
        <taxon>Pseudoalteromonas</taxon>
    </lineage>
</organism>
<dbReference type="InterPro" id="IPR001544">
    <property type="entry name" value="Aminotrans_IV"/>
</dbReference>
<evidence type="ECO:0000256" key="6">
    <source>
        <dbReference type="ARBA" id="ARBA00023239"/>
    </source>
</evidence>
<dbReference type="RefSeq" id="WP_070985139.1">
    <property type="nucleotide sequence ID" value="NZ_MKJU01000025.1"/>
</dbReference>
<reference evidence="11 12" key="1">
    <citation type="submission" date="2016-09" db="EMBL/GenBank/DDBJ databases">
        <title>Pseudoalteromonas amylolytica sp. nov., isolated from the surface seawater.</title>
        <authorList>
            <person name="Wu Y.-H."/>
            <person name="Cheng H."/>
            <person name="Jin X.-B."/>
            <person name="Wang C.-S."/>
            <person name="Xu X.-W."/>
        </authorList>
    </citation>
    <scope>NUCLEOTIDE SEQUENCE [LARGE SCALE GENOMIC DNA]</scope>
    <source>
        <strain evidence="11 12">JW1</strain>
    </source>
</reference>
<keyword evidence="6 11" id="KW-0456">Lyase</keyword>
<dbReference type="InterPro" id="IPR017824">
    <property type="entry name" value="Aminodeoxychorismate_lyase_IV"/>
</dbReference>
<dbReference type="GO" id="GO:0008153">
    <property type="term" value="P:4-aminobenzoate biosynthetic process"/>
    <property type="evidence" value="ECO:0007669"/>
    <property type="project" value="UniProtKB-UniRule"/>
</dbReference>
<evidence type="ECO:0000256" key="2">
    <source>
        <dbReference type="ARBA" id="ARBA00009320"/>
    </source>
</evidence>
<dbReference type="OrthoDB" id="9805628at2"/>
<gene>
    <name evidence="11" type="ORF">BET10_10840</name>
</gene>
<comment type="subunit">
    <text evidence="3">Homodimer.</text>
</comment>
<evidence type="ECO:0000256" key="5">
    <source>
        <dbReference type="ARBA" id="ARBA00022909"/>
    </source>
</evidence>
<dbReference type="EMBL" id="MKJU01000025">
    <property type="protein sequence ID" value="OHU91315.1"/>
    <property type="molecule type" value="Genomic_DNA"/>
</dbReference>
<dbReference type="AlphaFoldDB" id="A0A1S1MRD2"/>
<comment type="caution">
    <text evidence="11">The sequence shown here is derived from an EMBL/GenBank/DDBJ whole genome shotgun (WGS) entry which is preliminary data.</text>
</comment>
<evidence type="ECO:0000256" key="7">
    <source>
        <dbReference type="ARBA" id="ARBA00035633"/>
    </source>
</evidence>
<keyword evidence="5" id="KW-0289">Folate biosynthesis</keyword>
<evidence type="ECO:0000256" key="10">
    <source>
        <dbReference type="NCBIfam" id="TIGR03461"/>
    </source>
</evidence>
<dbReference type="EC" id="4.1.3.38" evidence="8 10"/>
<dbReference type="Gene3D" id="3.20.10.10">
    <property type="entry name" value="D-amino Acid Aminotransferase, subunit A, domain 2"/>
    <property type="match status" value="1"/>
</dbReference>
<evidence type="ECO:0000256" key="3">
    <source>
        <dbReference type="ARBA" id="ARBA00011738"/>
    </source>
</evidence>
<dbReference type="NCBIfam" id="TIGR03461">
    <property type="entry name" value="pabC_Proteo"/>
    <property type="match status" value="1"/>
</dbReference>
<dbReference type="GO" id="GO:0030170">
    <property type="term" value="F:pyridoxal phosphate binding"/>
    <property type="evidence" value="ECO:0007669"/>
    <property type="project" value="InterPro"/>
</dbReference>
<dbReference type="Pfam" id="PF01063">
    <property type="entry name" value="Aminotran_4"/>
    <property type="match status" value="1"/>
</dbReference>
<dbReference type="GO" id="GO:0008696">
    <property type="term" value="F:4-amino-4-deoxychorismate lyase activity"/>
    <property type="evidence" value="ECO:0007669"/>
    <property type="project" value="UniProtKB-UniRule"/>
</dbReference>
<dbReference type="GO" id="GO:0046656">
    <property type="term" value="P:folic acid biosynthetic process"/>
    <property type="evidence" value="ECO:0007669"/>
    <property type="project" value="UniProtKB-KW"/>
</dbReference>
<dbReference type="Proteomes" id="UP000179786">
    <property type="component" value="Unassembled WGS sequence"/>
</dbReference>
<dbReference type="InterPro" id="IPR036038">
    <property type="entry name" value="Aminotransferase-like"/>
</dbReference>
<accession>A0A1S1MRD2</accession>
<dbReference type="InterPro" id="IPR050571">
    <property type="entry name" value="Class-IV_PLP-Dep_Aminotrnsfr"/>
</dbReference>
<dbReference type="STRING" id="1859457.BET10_10840"/>
<keyword evidence="12" id="KW-1185">Reference proteome</keyword>
<comment type="cofactor">
    <cofactor evidence="1">
        <name>pyridoxal 5'-phosphate</name>
        <dbReference type="ChEBI" id="CHEBI:597326"/>
    </cofactor>
</comment>
<protein>
    <recommendedName>
        <fullName evidence="8 10">Aminodeoxychorismate lyase</fullName>
        <ecNumber evidence="8 10">4.1.3.38</ecNumber>
    </recommendedName>
</protein>
<comment type="catalytic activity">
    <reaction evidence="9">
        <text>4-amino-4-deoxychorismate = 4-aminobenzoate + pyruvate + H(+)</text>
        <dbReference type="Rhea" id="RHEA:16201"/>
        <dbReference type="ChEBI" id="CHEBI:15361"/>
        <dbReference type="ChEBI" id="CHEBI:15378"/>
        <dbReference type="ChEBI" id="CHEBI:17836"/>
        <dbReference type="ChEBI" id="CHEBI:58406"/>
        <dbReference type="EC" id="4.1.3.38"/>
    </reaction>
</comment>
<dbReference type="PANTHER" id="PTHR42743">
    <property type="entry name" value="AMINO-ACID AMINOTRANSFERASE"/>
    <property type="match status" value="1"/>
</dbReference>
<dbReference type="SUPFAM" id="SSF56752">
    <property type="entry name" value="D-aminoacid aminotransferase-like PLP-dependent enzymes"/>
    <property type="match status" value="1"/>
</dbReference>
<sequence>MEIKQEKSISSYDRGLLYGDGFFTTAHVQHGQILLWDLHLQRLRTCQQRLGFSQLDWQSLDKYCKDVCASTSQGVLKIVVTRGEGGRGYLPPEHATPTVIVQTSPYPAHYPALHDSGLRLQYAQTKLGHQPLLAGLKTLNRLEQVLIKQETQQYDCDDVLVEDISGNVIEASVGNLIAMRGGKVYTPTLHNCGILGVYLQHLERNNHIQRVDMSRKDLQAMDALFVCNSLMGCIFVRSLGEQLFDLSLARKLKSQLESGVL</sequence>
<evidence type="ECO:0000256" key="4">
    <source>
        <dbReference type="ARBA" id="ARBA00022898"/>
    </source>
</evidence>
<keyword evidence="4" id="KW-0663">Pyridoxal phosphate</keyword>
<dbReference type="PANTHER" id="PTHR42743:SF2">
    <property type="entry name" value="AMINODEOXYCHORISMATE LYASE"/>
    <property type="match status" value="1"/>
</dbReference>
<evidence type="ECO:0000256" key="8">
    <source>
        <dbReference type="ARBA" id="ARBA00035676"/>
    </source>
</evidence>
<dbReference type="InterPro" id="IPR043131">
    <property type="entry name" value="BCAT-like_N"/>
</dbReference>
<dbReference type="GO" id="GO:0005829">
    <property type="term" value="C:cytosol"/>
    <property type="evidence" value="ECO:0007669"/>
    <property type="project" value="TreeGrafter"/>
</dbReference>